<evidence type="ECO:0000313" key="2">
    <source>
        <dbReference type="Proteomes" id="UP000243975"/>
    </source>
</evidence>
<comment type="caution">
    <text evidence="1">The sequence shown here is derived from an EMBL/GenBank/DDBJ whole genome shotgun (WGS) entry which is preliminary data.</text>
</comment>
<dbReference type="Proteomes" id="UP000243975">
    <property type="component" value="Unassembled WGS sequence"/>
</dbReference>
<keyword evidence="2" id="KW-1185">Reference proteome</keyword>
<proteinExistence type="predicted"/>
<protein>
    <submittedName>
        <fullName evidence="1">Uncharacterized protein</fullName>
    </submittedName>
</protein>
<dbReference type="Gramene" id="KVG63391">
    <property type="protein sequence ID" value="KVG63391"/>
    <property type="gene ID" value="Ccrd_026284"/>
</dbReference>
<accession>A0A118HQX0</accession>
<dbReference type="EMBL" id="LEKV01007851">
    <property type="protein sequence ID" value="KVG63391.1"/>
    <property type="molecule type" value="Genomic_DNA"/>
</dbReference>
<sequence>MLRRSPLPPNSMVGDGGAVVERDDCGSSVMADLMDRSAEYSGKRPDLAAKEFGMSSKRRRRKRKLMLMAISFSLYWFVRERRNGKEEEGGGG</sequence>
<reference evidence="1 2" key="1">
    <citation type="journal article" date="2016" name="Sci. Rep.">
        <title>The genome sequence of the outbreeding globe artichoke constructed de novo incorporating a phase-aware low-pass sequencing strategy of F1 progeny.</title>
        <authorList>
            <person name="Scaglione D."/>
            <person name="Reyes-Chin-Wo S."/>
            <person name="Acquadro A."/>
            <person name="Froenicke L."/>
            <person name="Portis E."/>
            <person name="Beitel C."/>
            <person name="Tirone M."/>
            <person name="Mauro R."/>
            <person name="Lo Monaco A."/>
            <person name="Mauromicale G."/>
            <person name="Faccioli P."/>
            <person name="Cattivelli L."/>
            <person name="Rieseberg L."/>
            <person name="Michelmore R."/>
            <person name="Lanteri S."/>
        </authorList>
    </citation>
    <scope>NUCLEOTIDE SEQUENCE [LARGE SCALE GENOMIC DNA]</scope>
    <source>
        <strain evidence="1">2C</strain>
    </source>
</reference>
<gene>
    <name evidence="1" type="ORF">Ccrd_026284</name>
</gene>
<evidence type="ECO:0000313" key="1">
    <source>
        <dbReference type="EMBL" id="KVG63391.1"/>
    </source>
</evidence>
<dbReference type="AlphaFoldDB" id="A0A118HQX0"/>
<organism evidence="1 2">
    <name type="scientific">Cynara cardunculus var. scolymus</name>
    <name type="common">Globe artichoke</name>
    <name type="synonym">Cynara scolymus</name>
    <dbReference type="NCBI Taxonomy" id="59895"/>
    <lineage>
        <taxon>Eukaryota</taxon>
        <taxon>Viridiplantae</taxon>
        <taxon>Streptophyta</taxon>
        <taxon>Embryophyta</taxon>
        <taxon>Tracheophyta</taxon>
        <taxon>Spermatophyta</taxon>
        <taxon>Magnoliopsida</taxon>
        <taxon>eudicotyledons</taxon>
        <taxon>Gunneridae</taxon>
        <taxon>Pentapetalae</taxon>
        <taxon>asterids</taxon>
        <taxon>campanulids</taxon>
        <taxon>Asterales</taxon>
        <taxon>Asteraceae</taxon>
        <taxon>Carduoideae</taxon>
        <taxon>Cardueae</taxon>
        <taxon>Carduinae</taxon>
        <taxon>Cynara</taxon>
    </lineage>
</organism>
<name>A0A118HQX0_CYNCS</name>